<comment type="caution">
    <text evidence="3">The sequence shown here is derived from an EMBL/GenBank/DDBJ whole genome shotgun (WGS) entry which is preliminary data.</text>
</comment>
<gene>
    <name evidence="3" type="ORF">ESP62_004660</name>
</gene>
<reference evidence="3" key="1">
    <citation type="submission" date="2019-09" db="EMBL/GenBank/DDBJ databases">
        <authorList>
            <person name="Li J."/>
        </authorList>
    </citation>
    <scope>NUCLEOTIDE SEQUENCE [LARGE SCALE GENOMIC DNA]</scope>
    <source>
        <strain evidence="3">NRBC 14897</strain>
    </source>
</reference>
<dbReference type="Pfam" id="PF04422">
    <property type="entry name" value="FrhB_FdhB_N"/>
    <property type="match status" value="1"/>
</dbReference>
<dbReference type="GO" id="GO:0090415">
    <property type="term" value="F:7-hydroxymethyl chlorophyll a reductase activity"/>
    <property type="evidence" value="ECO:0007669"/>
    <property type="project" value="TreeGrafter"/>
</dbReference>
<keyword evidence="4" id="KW-1185">Reference proteome</keyword>
<dbReference type="InterPro" id="IPR007516">
    <property type="entry name" value="Co_F420_Hydgase/DH_bsu_N"/>
</dbReference>
<feature type="domain" description="Coenzyme F420 hydrogenase/dehydrogenase beta subunit N-terminal" evidence="1">
    <location>
        <begin position="101"/>
        <end position="174"/>
    </location>
</feature>
<feature type="domain" description="Coenzyme F420 hydrogenase/dehydrogenase beta subunit C-terminal" evidence="2">
    <location>
        <begin position="184"/>
        <end position="346"/>
    </location>
</feature>
<dbReference type="InterPro" id="IPR007525">
    <property type="entry name" value="FrhB_FdhB_C"/>
</dbReference>
<organism evidence="3 4">
    <name type="scientific">Aeromicrobium fastidiosum</name>
    <dbReference type="NCBI Taxonomy" id="52699"/>
    <lineage>
        <taxon>Bacteria</taxon>
        <taxon>Bacillati</taxon>
        <taxon>Actinomycetota</taxon>
        <taxon>Actinomycetes</taxon>
        <taxon>Propionibacteriales</taxon>
        <taxon>Nocardioidaceae</taxon>
        <taxon>Aeromicrobium</taxon>
    </lineage>
</organism>
<evidence type="ECO:0000313" key="4">
    <source>
        <dbReference type="Proteomes" id="UP001515100"/>
    </source>
</evidence>
<proteinExistence type="predicted"/>
<evidence type="ECO:0000259" key="2">
    <source>
        <dbReference type="Pfam" id="PF04432"/>
    </source>
</evidence>
<sequence length="413" mass="43900">MKYLSSLRAGPRPADEFAKRVHRVVQRGNCSGCGGCALLSSRVTMRIGDEDGFLRPDVSPAGPRLDSERDFSKVCPGVSLSAPRDARPLNHPEFGGYHAAWRAWARDDTVRHSGSSGGVLTAISGWLLTSSNVSSVAASTADPVAPTRTRSVDATTVEEILLAAGSRYAPVENVTTWAARSDAALVGKPCEISAARKLSQLPGADDAPPLLSFFCAGTPSQLATDQLVIKLGAAPAEVTSLRYRGNGWPGDFTVSSEDGDTQAMSYKESWGGNLGRSLQWRCKTCVDGTGGDADISVGDYWKVDQNGYPDFSEGAGESVMIARTAKGLRLVLEAEAAGVIEMHPIHLDAVAGIQPLQVQRRRLLSGRLAGRLMSGKPGPRYRGYGLAGHAFRHPIQNLRASVGTWLRSRSGGT</sequence>
<dbReference type="PANTHER" id="PTHR31332">
    <property type="entry name" value="7-HYDROXYMETHYL CHLOROPHYLL A REDUCTASE, CHLOROPLASTIC"/>
    <property type="match status" value="1"/>
</dbReference>
<dbReference type="GO" id="GO:0033354">
    <property type="term" value="P:chlorophyll cycle"/>
    <property type="evidence" value="ECO:0007669"/>
    <property type="project" value="TreeGrafter"/>
</dbReference>
<dbReference type="InterPro" id="IPR045220">
    <property type="entry name" value="FRHB/FDHB/HCAR-like"/>
</dbReference>
<evidence type="ECO:0000313" key="3">
    <source>
        <dbReference type="EMBL" id="KAA1380474.1"/>
    </source>
</evidence>
<dbReference type="AlphaFoldDB" id="A0A641AQU0"/>
<dbReference type="OrthoDB" id="3247493at2"/>
<dbReference type="EMBL" id="SDPP02000001">
    <property type="protein sequence ID" value="KAA1380474.1"/>
    <property type="molecule type" value="Genomic_DNA"/>
</dbReference>
<dbReference type="PANTHER" id="PTHR31332:SF0">
    <property type="entry name" value="7-HYDROXYMETHYL CHLOROPHYLL A REDUCTASE, CHLOROPLASTIC"/>
    <property type="match status" value="1"/>
</dbReference>
<dbReference type="Proteomes" id="UP001515100">
    <property type="component" value="Unassembled WGS sequence"/>
</dbReference>
<name>A0A641AQU0_9ACTN</name>
<dbReference type="RefSeq" id="WP_129180971.1">
    <property type="nucleotide sequence ID" value="NZ_JBHSAH010000002.1"/>
</dbReference>
<dbReference type="Pfam" id="PF04432">
    <property type="entry name" value="FrhB_FdhB_C"/>
    <property type="match status" value="1"/>
</dbReference>
<accession>A0A641AQU0</accession>
<protein>
    <submittedName>
        <fullName evidence="3">Coenzyme F420 hydrogenase</fullName>
    </submittedName>
</protein>
<evidence type="ECO:0000259" key="1">
    <source>
        <dbReference type="Pfam" id="PF04422"/>
    </source>
</evidence>